<dbReference type="GO" id="GO:0004888">
    <property type="term" value="F:transmembrane signaling receptor activity"/>
    <property type="evidence" value="ECO:0007669"/>
    <property type="project" value="InterPro"/>
</dbReference>
<organism evidence="20 21">
    <name type="scientific">Molossus molossus</name>
    <name type="common">Pallas' mastiff bat</name>
    <name type="synonym">Vespertilio molossus</name>
    <dbReference type="NCBI Taxonomy" id="27622"/>
    <lineage>
        <taxon>Eukaryota</taxon>
        <taxon>Metazoa</taxon>
        <taxon>Chordata</taxon>
        <taxon>Craniata</taxon>
        <taxon>Vertebrata</taxon>
        <taxon>Euteleostomi</taxon>
        <taxon>Mammalia</taxon>
        <taxon>Eutheria</taxon>
        <taxon>Laurasiatheria</taxon>
        <taxon>Chiroptera</taxon>
        <taxon>Yangochiroptera</taxon>
        <taxon>Molossidae</taxon>
        <taxon>Molossus</taxon>
    </lineage>
</organism>
<dbReference type="PROSITE" id="PS50104">
    <property type="entry name" value="TIR"/>
    <property type="match status" value="1"/>
</dbReference>
<accession>A0A7J8K1Y7</accession>
<dbReference type="SUPFAM" id="SSF52058">
    <property type="entry name" value="L domain-like"/>
    <property type="match status" value="2"/>
</dbReference>
<evidence type="ECO:0000256" key="13">
    <source>
        <dbReference type="ARBA" id="ARBA00023180"/>
    </source>
</evidence>
<protein>
    <recommendedName>
        <fullName evidence="15">Toll-like receptor 1</fullName>
    </recommendedName>
</protein>
<feature type="domain" description="TIR" evidence="19">
    <location>
        <begin position="639"/>
        <end position="780"/>
    </location>
</feature>
<keyword evidence="10" id="KW-0520">NAD</keyword>
<dbReference type="InterPro" id="IPR001611">
    <property type="entry name" value="Leu-rich_rpt"/>
</dbReference>
<keyword evidence="16" id="KW-1015">Disulfide bond</keyword>
<evidence type="ECO:0000256" key="12">
    <source>
        <dbReference type="ARBA" id="ARBA00023170"/>
    </source>
</evidence>
<dbReference type="InterPro" id="IPR003591">
    <property type="entry name" value="Leu-rich_rpt_typical-subtyp"/>
</dbReference>
<feature type="transmembrane region" description="Helical" evidence="17">
    <location>
        <begin position="584"/>
        <end position="608"/>
    </location>
</feature>
<evidence type="ECO:0000313" key="21">
    <source>
        <dbReference type="Proteomes" id="UP000550707"/>
    </source>
</evidence>
<evidence type="ECO:0000256" key="9">
    <source>
        <dbReference type="ARBA" id="ARBA00022989"/>
    </source>
</evidence>
<keyword evidence="9 17" id="KW-1133">Transmembrane helix</keyword>
<comment type="subcellular location">
    <subcellularLocation>
        <location evidence="1">Membrane</location>
        <topology evidence="1">Single-pass type I membrane protein</topology>
    </subcellularLocation>
</comment>
<keyword evidence="5 17" id="KW-0812">Transmembrane</keyword>
<dbReference type="GO" id="GO:0045087">
    <property type="term" value="P:innate immune response"/>
    <property type="evidence" value="ECO:0007669"/>
    <property type="project" value="UniProtKB-UniRule"/>
</dbReference>
<dbReference type="PANTHER" id="PTHR24365:SF261">
    <property type="entry name" value="TOLL-LIKE RECEPTOR 1"/>
    <property type="match status" value="1"/>
</dbReference>
<evidence type="ECO:0000256" key="17">
    <source>
        <dbReference type="SAM" id="Phobius"/>
    </source>
</evidence>
<keyword evidence="11 17" id="KW-0472">Membrane</keyword>
<keyword evidence="14 15" id="KW-0395">Inflammatory response</keyword>
<keyword evidence="12 15" id="KW-0675">Receptor</keyword>
<evidence type="ECO:0000256" key="2">
    <source>
        <dbReference type="ARBA" id="ARBA00009634"/>
    </source>
</evidence>
<keyword evidence="6 18" id="KW-0732">Signal</keyword>
<evidence type="ECO:0000256" key="15">
    <source>
        <dbReference type="PIRNR" id="PIRNR037595"/>
    </source>
</evidence>
<dbReference type="InterPro" id="IPR035897">
    <property type="entry name" value="Toll_tir_struct_dom_sf"/>
</dbReference>
<keyword evidence="21" id="KW-1185">Reference proteome</keyword>
<feature type="signal peptide" evidence="18">
    <location>
        <begin position="1"/>
        <end position="28"/>
    </location>
</feature>
<evidence type="ECO:0000256" key="11">
    <source>
        <dbReference type="ARBA" id="ARBA00023136"/>
    </source>
</evidence>
<dbReference type="Pfam" id="PF13855">
    <property type="entry name" value="LRR_8"/>
    <property type="match status" value="1"/>
</dbReference>
<dbReference type="Pfam" id="PF01582">
    <property type="entry name" value="TIR"/>
    <property type="match status" value="1"/>
</dbReference>
<dbReference type="PRINTS" id="PR01537">
    <property type="entry name" value="INTRLKN1R1F"/>
</dbReference>
<evidence type="ECO:0000256" key="5">
    <source>
        <dbReference type="ARBA" id="ARBA00022692"/>
    </source>
</evidence>
<evidence type="ECO:0000256" key="6">
    <source>
        <dbReference type="ARBA" id="ARBA00022729"/>
    </source>
</evidence>
<evidence type="ECO:0000259" key="19">
    <source>
        <dbReference type="PROSITE" id="PS50104"/>
    </source>
</evidence>
<comment type="function">
    <text evidence="15">Participates in the innate immune response to microbial agents. Specifically recognizes diacylated and triacylated lipopeptides. Cooperates with TLR2 to mediate the innate immune response to bacterial lipoproteins or lipopeptides.</text>
</comment>
<dbReference type="AlphaFoldDB" id="A0A7J8K1Y7"/>
<evidence type="ECO:0000256" key="4">
    <source>
        <dbReference type="ARBA" id="ARBA00022614"/>
    </source>
</evidence>
<dbReference type="Proteomes" id="UP000550707">
    <property type="component" value="Unassembled WGS sequence"/>
</dbReference>
<dbReference type="SMART" id="SM00255">
    <property type="entry name" value="TIR"/>
    <property type="match status" value="1"/>
</dbReference>
<evidence type="ECO:0000256" key="14">
    <source>
        <dbReference type="ARBA" id="ARBA00023198"/>
    </source>
</evidence>
<evidence type="ECO:0000256" key="3">
    <source>
        <dbReference type="ARBA" id="ARBA00022588"/>
    </source>
</evidence>
<reference evidence="20 21" key="1">
    <citation type="journal article" date="2020" name="Nature">
        <title>Six reference-quality genomes reveal evolution of bat adaptations.</title>
        <authorList>
            <person name="Jebb D."/>
            <person name="Huang Z."/>
            <person name="Pippel M."/>
            <person name="Hughes G.M."/>
            <person name="Lavrichenko K."/>
            <person name="Devanna P."/>
            <person name="Winkler S."/>
            <person name="Jermiin L.S."/>
            <person name="Skirmuntt E.C."/>
            <person name="Katzourakis A."/>
            <person name="Burkitt-Gray L."/>
            <person name="Ray D.A."/>
            <person name="Sullivan K.A.M."/>
            <person name="Roscito J.G."/>
            <person name="Kirilenko B.M."/>
            <person name="Davalos L.M."/>
            <person name="Corthals A.P."/>
            <person name="Power M.L."/>
            <person name="Jones G."/>
            <person name="Ransome R.D."/>
            <person name="Dechmann D.K.N."/>
            <person name="Locatelli A.G."/>
            <person name="Puechmaille S.J."/>
            <person name="Fedrigo O."/>
            <person name="Jarvis E.D."/>
            <person name="Hiller M."/>
            <person name="Vernes S.C."/>
            <person name="Myers E.W."/>
            <person name="Teeling E.C."/>
        </authorList>
    </citation>
    <scope>NUCLEOTIDE SEQUENCE [LARGE SCALE GENOMIC DNA]</scope>
    <source>
        <strain evidence="20">MMolMol1</strain>
        <tissue evidence="20">Muscle</tissue>
    </source>
</reference>
<proteinExistence type="inferred from homology"/>
<feature type="chain" id="PRO_5029741538" description="Toll-like receptor 1" evidence="18">
    <location>
        <begin position="29"/>
        <end position="796"/>
    </location>
</feature>
<keyword evidence="4" id="KW-0433">Leucine-rich repeat</keyword>
<dbReference type="EMBL" id="JACASF010000001">
    <property type="protein sequence ID" value="KAF6503058.1"/>
    <property type="molecule type" value="Genomic_DNA"/>
</dbReference>
<evidence type="ECO:0000256" key="10">
    <source>
        <dbReference type="ARBA" id="ARBA00023027"/>
    </source>
</evidence>
<dbReference type="GO" id="GO:0006954">
    <property type="term" value="P:inflammatory response"/>
    <property type="evidence" value="ECO:0007669"/>
    <property type="project" value="UniProtKB-UniRule"/>
</dbReference>
<dbReference type="Pfam" id="PF00560">
    <property type="entry name" value="LRR_1"/>
    <property type="match status" value="1"/>
</dbReference>
<dbReference type="FunFam" id="3.40.50.10140:FF:000001">
    <property type="entry name" value="Toll-like receptor 2"/>
    <property type="match status" value="1"/>
</dbReference>
<evidence type="ECO:0000256" key="1">
    <source>
        <dbReference type="ARBA" id="ARBA00004479"/>
    </source>
</evidence>
<dbReference type="InterPro" id="IPR000157">
    <property type="entry name" value="TIR_dom"/>
</dbReference>
<dbReference type="InParanoid" id="A0A7J8K1Y7"/>
<dbReference type="InterPro" id="IPR032675">
    <property type="entry name" value="LRR_dom_sf"/>
</dbReference>
<keyword evidence="8 15" id="KW-0391">Immunity</keyword>
<dbReference type="SMART" id="SM00365">
    <property type="entry name" value="LRR_SD22"/>
    <property type="match status" value="5"/>
</dbReference>
<evidence type="ECO:0000256" key="18">
    <source>
        <dbReference type="SAM" id="SignalP"/>
    </source>
</evidence>
<dbReference type="PIRSF" id="PIRSF037595">
    <property type="entry name" value="Toll-like_receptor"/>
    <property type="match status" value="1"/>
</dbReference>
<dbReference type="GO" id="GO:0071723">
    <property type="term" value="F:lipopeptide binding"/>
    <property type="evidence" value="ECO:0007669"/>
    <property type="project" value="TreeGrafter"/>
</dbReference>
<dbReference type="InterPro" id="IPR000483">
    <property type="entry name" value="Cys-rich_flank_reg_C"/>
</dbReference>
<name>A0A7J8K1Y7_MOLMO</name>
<dbReference type="FunFam" id="3.80.10.10:FF:000046">
    <property type="entry name" value="Toll-like receptor 2"/>
    <property type="match status" value="1"/>
</dbReference>
<dbReference type="InterPro" id="IPR017241">
    <property type="entry name" value="Toll-like_receptor"/>
</dbReference>
<evidence type="ECO:0000256" key="16">
    <source>
        <dbReference type="PIRSR" id="PIRSR037595-2"/>
    </source>
</evidence>
<dbReference type="GO" id="GO:0002224">
    <property type="term" value="P:toll-like receptor signaling pathway"/>
    <property type="evidence" value="ECO:0007669"/>
    <property type="project" value="InterPro"/>
</dbReference>
<dbReference type="PANTHER" id="PTHR24365">
    <property type="entry name" value="TOLL-LIKE RECEPTOR"/>
    <property type="match status" value="1"/>
</dbReference>
<dbReference type="GO" id="GO:0035663">
    <property type="term" value="F:Toll-like receptor 2 binding"/>
    <property type="evidence" value="ECO:0007669"/>
    <property type="project" value="TreeGrafter"/>
</dbReference>
<gene>
    <name evidence="20" type="ORF">HJG59_018206</name>
</gene>
<dbReference type="SMART" id="SM00369">
    <property type="entry name" value="LRR_TYP"/>
    <property type="match status" value="5"/>
</dbReference>
<evidence type="ECO:0000313" key="20">
    <source>
        <dbReference type="EMBL" id="KAF6503058.1"/>
    </source>
</evidence>
<keyword evidence="7" id="KW-0677">Repeat</keyword>
<comment type="caution">
    <text evidence="20">The sequence shown here is derived from an EMBL/GenBank/DDBJ whole genome shotgun (WGS) entry which is preliminary data.</text>
</comment>
<sequence length="796" mass="91422">MTKTNSTIFHFAIIFMLILEIKIQLSDKSEILVDRSKRGLIHVPKDLSLETTILDISQNDISELRTSDILSLSKLRILRISHNRIQYLDMSVFKFNQELEYLDLSHNKLEKISCHPTVNLKHLDLSFNAFDALPICKEFGNMSQLEFLGLSATQLQKSKVLSIAHLHINKVLLVLGDLYREKEDPESLQDLNTESLHIVFPTGKEFNFILDVSVSTAVSLELSNIKCVLEEHGCSYFLHVLSKLQKNSRLSSLTLNNIETTWNSFIMMFQLVWHTSIEYFSILNVKLQGQLQVRDFYYPDTSLKALSIYQVVSNMFSLSQSYIYKIFANMKIQNFTVSGTQMVHMVCPSQMSPFLHLDFSNNLLTDMVFNNCETLTRLETLSLQKNELKKLANIVHMTKEMKSLKQLDISQNSLSYDENEGYCSWTISLLTLNMSSNILTDSVFRCLPPRVKVLDLHNNRITTIPENVTSLEALQELNVASNSLAHLPGCGTFSSLSVLIIDYNSISNPSAHFFQSCQKIRSINAGNNPFQCTCELREFIQSIGQVSSEVVEGWPDSYKCDYPGSYKGTLLKDFHVSPLSCNTALLIVTIGITGLLLAIAVTVLCIYFDLPWYLRMMCQWTQTRHRARNISLDKLQRTLQFHAFISYSGHDSGWVRNELLPNLEKEGIRICLHERNFVPGKSIVENIINCIEKSYKSIFVLSPNFVQSEWCHYELYFAHHNLLHEGSNNLILILLEPIPKYSIPKSYHKLKTLMAQRTYLEWPKEKNKHGLFWANLRASICIKLMDQTKEIEHIFI</sequence>
<dbReference type="PRINTS" id="PR00019">
    <property type="entry name" value="LEURICHRPT"/>
</dbReference>
<feature type="disulfide bond" evidence="16">
    <location>
        <begin position="423"/>
        <end position="446"/>
    </location>
</feature>
<keyword evidence="13" id="KW-0325">Glycoprotein</keyword>
<dbReference type="Gene3D" id="3.80.10.10">
    <property type="entry name" value="Ribonuclease Inhibitor"/>
    <property type="match status" value="1"/>
</dbReference>
<dbReference type="SUPFAM" id="SSF52200">
    <property type="entry name" value="Toll/Interleukin receptor TIR domain"/>
    <property type="match status" value="1"/>
</dbReference>
<keyword evidence="3 15" id="KW-0399">Innate immunity</keyword>
<evidence type="ECO:0000256" key="7">
    <source>
        <dbReference type="ARBA" id="ARBA00022737"/>
    </source>
</evidence>
<dbReference type="GO" id="GO:0071727">
    <property type="term" value="P:cellular response to triacyl bacterial lipopeptide"/>
    <property type="evidence" value="ECO:0007669"/>
    <property type="project" value="TreeGrafter"/>
</dbReference>
<dbReference type="SMART" id="SM00082">
    <property type="entry name" value="LRRCT"/>
    <property type="match status" value="1"/>
</dbReference>
<comment type="similarity">
    <text evidence="2 15">Belongs to the Toll-like receptor family.</text>
</comment>
<evidence type="ECO:0000256" key="8">
    <source>
        <dbReference type="ARBA" id="ARBA00022859"/>
    </source>
</evidence>
<dbReference type="PROSITE" id="PS51450">
    <property type="entry name" value="LRR"/>
    <property type="match status" value="3"/>
</dbReference>
<dbReference type="GO" id="GO:0035354">
    <property type="term" value="C:Toll-like receptor 1-Toll-like receptor 2 protein complex"/>
    <property type="evidence" value="ECO:0007669"/>
    <property type="project" value="TreeGrafter"/>
</dbReference>
<dbReference type="Gene3D" id="3.40.50.10140">
    <property type="entry name" value="Toll/interleukin-1 receptor homology (TIR) domain"/>
    <property type="match status" value="1"/>
</dbReference>